<dbReference type="EMBL" id="PFBE01000026">
    <property type="protein sequence ID" value="PIT91684.1"/>
    <property type="molecule type" value="Genomic_DNA"/>
</dbReference>
<evidence type="ECO:0000313" key="4">
    <source>
        <dbReference type="Proteomes" id="UP000229530"/>
    </source>
</evidence>
<keyword evidence="1" id="KW-1133">Transmembrane helix</keyword>
<dbReference type="Gene3D" id="1.20.144.10">
    <property type="entry name" value="Phosphatidic acid phosphatase type 2/haloperoxidase"/>
    <property type="match status" value="1"/>
</dbReference>
<protein>
    <recommendedName>
        <fullName evidence="2">Phosphatidic acid phosphatase type 2/haloperoxidase domain-containing protein</fullName>
    </recommendedName>
</protein>
<organism evidence="3 4">
    <name type="scientific">Candidatus Jorgensenbacteria bacterium CG10_big_fil_rev_8_21_14_0_10_54_38</name>
    <dbReference type="NCBI Taxonomy" id="1974593"/>
    <lineage>
        <taxon>Bacteria</taxon>
        <taxon>Candidatus Joergenseniibacteriota</taxon>
    </lineage>
</organism>
<dbReference type="Pfam" id="PF01569">
    <property type="entry name" value="PAP2"/>
    <property type="match status" value="1"/>
</dbReference>
<feature type="transmembrane region" description="Helical" evidence="1">
    <location>
        <begin position="147"/>
        <end position="165"/>
    </location>
</feature>
<sequence>MDLTLFNLIHSFAGRSSLVDWGGVLIAQYLPYALVVAALVFLFRMEPWKVRVEAFLATALSLLLSRGLITELLRFVWDRPRPFVTLGFEPLITAGSASFPSGHAAFFFALSAVLFSVNRTWGWWFLGLSLLNGIARVYAGVHWPSDILGGAVIGVLSYLFVDYLMKRAKTRR</sequence>
<keyword evidence="1" id="KW-0812">Transmembrane</keyword>
<reference evidence="4" key="1">
    <citation type="submission" date="2017-09" db="EMBL/GenBank/DDBJ databases">
        <title>Depth-based differentiation of microbial function through sediment-hosted aquifers and enrichment of novel symbionts in the deep terrestrial subsurface.</title>
        <authorList>
            <person name="Probst A.J."/>
            <person name="Ladd B."/>
            <person name="Jarett J.K."/>
            <person name="Geller-Mcgrath D.E."/>
            <person name="Sieber C.M.K."/>
            <person name="Emerson J.B."/>
            <person name="Anantharaman K."/>
            <person name="Thomas B.C."/>
            <person name="Malmstrom R."/>
            <person name="Stieglmeier M."/>
            <person name="Klingl A."/>
            <person name="Woyke T."/>
            <person name="Ryan C.M."/>
            <person name="Banfield J.F."/>
        </authorList>
    </citation>
    <scope>NUCLEOTIDE SEQUENCE [LARGE SCALE GENOMIC DNA]</scope>
</reference>
<name>A0A2M6WG29_9BACT</name>
<dbReference type="InterPro" id="IPR000326">
    <property type="entry name" value="PAP2/HPO"/>
</dbReference>
<dbReference type="SMART" id="SM00014">
    <property type="entry name" value="acidPPc"/>
    <property type="match status" value="1"/>
</dbReference>
<dbReference type="PANTHER" id="PTHR14969">
    <property type="entry name" value="SPHINGOSINE-1-PHOSPHATE PHOSPHOHYDROLASE"/>
    <property type="match status" value="1"/>
</dbReference>
<proteinExistence type="predicted"/>
<evidence type="ECO:0000259" key="2">
    <source>
        <dbReference type="SMART" id="SM00014"/>
    </source>
</evidence>
<feature type="transmembrane region" description="Helical" evidence="1">
    <location>
        <begin position="122"/>
        <end position="141"/>
    </location>
</feature>
<dbReference type="InterPro" id="IPR036938">
    <property type="entry name" value="PAP2/HPO_sf"/>
</dbReference>
<feature type="domain" description="Phosphatidic acid phosphatase type 2/haloperoxidase" evidence="2">
    <location>
        <begin position="54"/>
        <end position="162"/>
    </location>
</feature>
<accession>A0A2M6WG29</accession>
<comment type="caution">
    <text evidence="3">The sequence shown here is derived from an EMBL/GenBank/DDBJ whole genome shotgun (WGS) entry which is preliminary data.</text>
</comment>
<gene>
    <name evidence="3" type="ORF">COU12_01765</name>
</gene>
<dbReference type="AlphaFoldDB" id="A0A2M6WG29"/>
<dbReference type="Proteomes" id="UP000229530">
    <property type="component" value="Unassembled WGS sequence"/>
</dbReference>
<evidence type="ECO:0000256" key="1">
    <source>
        <dbReference type="SAM" id="Phobius"/>
    </source>
</evidence>
<keyword evidence="1" id="KW-0472">Membrane</keyword>
<dbReference type="PANTHER" id="PTHR14969:SF13">
    <property type="entry name" value="AT30094P"/>
    <property type="match status" value="1"/>
</dbReference>
<dbReference type="SUPFAM" id="SSF48317">
    <property type="entry name" value="Acid phosphatase/Vanadium-dependent haloperoxidase"/>
    <property type="match status" value="1"/>
</dbReference>
<feature type="transmembrane region" description="Helical" evidence="1">
    <location>
        <begin position="21"/>
        <end position="43"/>
    </location>
</feature>
<feature type="transmembrane region" description="Helical" evidence="1">
    <location>
        <begin position="55"/>
        <end position="77"/>
    </location>
</feature>
<evidence type="ECO:0000313" key="3">
    <source>
        <dbReference type="EMBL" id="PIT91684.1"/>
    </source>
</evidence>
<feature type="transmembrane region" description="Helical" evidence="1">
    <location>
        <begin position="97"/>
        <end position="115"/>
    </location>
</feature>